<dbReference type="Proteomes" id="UP000694521">
    <property type="component" value="Unplaced"/>
</dbReference>
<feature type="coiled-coil region" evidence="15">
    <location>
        <begin position="461"/>
        <end position="546"/>
    </location>
</feature>
<keyword evidence="7 15" id="KW-0175">Coiled coil</keyword>
<name>A0A8B9IQ01_ANSCY</name>
<dbReference type="InterPro" id="IPR003054">
    <property type="entry name" value="Keratin_II"/>
</dbReference>
<dbReference type="FunFam" id="1.20.5.1160:FF:000001">
    <property type="entry name" value="Keratin type II"/>
    <property type="match status" value="1"/>
</dbReference>
<dbReference type="Ensembl" id="ENSACDT00005028441.1">
    <property type="protein sequence ID" value="ENSACDP00005023779.1"/>
    <property type="gene ID" value="ENSACDG00005017276.1"/>
</dbReference>
<evidence type="ECO:0000256" key="11">
    <source>
        <dbReference type="ARBA" id="ARBA00042886"/>
    </source>
</evidence>
<evidence type="ECO:0000256" key="15">
    <source>
        <dbReference type="SAM" id="Coils"/>
    </source>
</evidence>
<evidence type="ECO:0000256" key="5">
    <source>
        <dbReference type="ARBA" id="ARBA00022744"/>
    </source>
</evidence>
<dbReference type="Pfam" id="PF00038">
    <property type="entry name" value="Filament"/>
    <property type="match status" value="2"/>
</dbReference>
<feature type="domain" description="IF rod" evidence="16">
    <location>
        <begin position="457"/>
        <end position="567"/>
    </location>
</feature>
<evidence type="ECO:0000256" key="13">
    <source>
        <dbReference type="ARBA" id="ARBA00061646"/>
    </source>
</evidence>
<evidence type="ECO:0000259" key="16">
    <source>
        <dbReference type="PROSITE" id="PS51842"/>
    </source>
</evidence>
<evidence type="ECO:0000256" key="8">
    <source>
        <dbReference type="ARBA" id="ARBA00023242"/>
    </source>
</evidence>
<feature type="coiled-coil region" evidence="15">
    <location>
        <begin position="271"/>
        <end position="351"/>
    </location>
</feature>
<feature type="coiled-coil region" evidence="15">
    <location>
        <begin position="115"/>
        <end position="205"/>
    </location>
</feature>
<dbReference type="SUPFAM" id="SSF64593">
    <property type="entry name" value="Intermediate filament protein, coiled coil region"/>
    <property type="match status" value="4"/>
</dbReference>
<evidence type="ECO:0000256" key="14">
    <source>
        <dbReference type="RuleBase" id="RU000685"/>
    </source>
</evidence>
<evidence type="ECO:0000256" key="3">
    <source>
        <dbReference type="ARBA" id="ARBA00004642"/>
    </source>
</evidence>
<evidence type="ECO:0000256" key="6">
    <source>
        <dbReference type="ARBA" id="ARBA00022754"/>
    </source>
</evidence>
<dbReference type="InterPro" id="IPR032444">
    <property type="entry name" value="Keratin_2_head"/>
</dbReference>
<evidence type="ECO:0000256" key="1">
    <source>
        <dbReference type="ARBA" id="ARBA00004109"/>
    </source>
</evidence>
<dbReference type="FunFam" id="1.20.5.500:FF:000001">
    <property type="entry name" value="Type II keratin 23"/>
    <property type="match status" value="1"/>
</dbReference>
<proteinExistence type="inferred from homology"/>
<feature type="coiled-coil region" evidence="15">
    <location>
        <begin position="59"/>
        <end position="86"/>
    </location>
</feature>
<dbReference type="FunFam" id="1.20.5.170:FF:000004">
    <property type="entry name" value="Keratin, type II cytoskeletal 5"/>
    <property type="match status" value="1"/>
</dbReference>
<keyword evidence="5" id="KW-0416">Keratin</keyword>
<reference evidence="17" key="2">
    <citation type="submission" date="2025-09" db="UniProtKB">
        <authorList>
            <consortium name="Ensembl"/>
        </authorList>
    </citation>
    <scope>IDENTIFICATION</scope>
</reference>
<evidence type="ECO:0000256" key="10">
    <source>
        <dbReference type="ARBA" id="ARBA00039429"/>
    </source>
</evidence>
<comment type="subcellular location">
    <subcellularLocation>
        <location evidence="2">Cytoplasm</location>
    </subcellularLocation>
    <subcellularLocation>
        <location evidence="1">Nucleus matrix</location>
    </subcellularLocation>
    <subcellularLocation>
        <location evidence="3">Nucleus</location>
        <location evidence="3">Nucleoplasm</location>
    </subcellularLocation>
</comment>
<dbReference type="PROSITE" id="PS51842">
    <property type="entry name" value="IF_ROD_2"/>
    <property type="match status" value="2"/>
</dbReference>
<protein>
    <recommendedName>
        <fullName evidence="10">Keratin, type II cytoskeletal 8</fullName>
    </recommendedName>
    <alternativeName>
        <fullName evidence="12">Cytokeratin-8</fullName>
    </alternativeName>
    <alternativeName>
        <fullName evidence="11">Keratin-8</fullName>
    </alternativeName>
</protein>
<dbReference type="GO" id="GO:0005654">
    <property type="term" value="C:nucleoplasm"/>
    <property type="evidence" value="ECO:0007669"/>
    <property type="project" value="UniProtKB-SubCell"/>
</dbReference>
<dbReference type="PROSITE" id="PS00226">
    <property type="entry name" value="IF_ROD_1"/>
    <property type="match status" value="1"/>
</dbReference>
<dbReference type="GO" id="GO:0005737">
    <property type="term" value="C:cytoplasm"/>
    <property type="evidence" value="ECO:0007669"/>
    <property type="project" value="UniProtKB-SubCell"/>
</dbReference>
<dbReference type="Gene3D" id="1.20.5.170">
    <property type="match status" value="1"/>
</dbReference>
<reference evidence="17" key="1">
    <citation type="submission" date="2025-08" db="UniProtKB">
        <authorList>
            <consortium name="Ensembl"/>
        </authorList>
    </citation>
    <scope>IDENTIFICATION</scope>
</reference>
<dbReference type="InterPro" id="IPR018039">
    <property type="entry name" value="IF_conserved"/>
</dbReference>
<dbReference type="Gene3D" id="1.20.5.1160">
    <property type="entry name" value="Vasodilator-stimulated phosphoprotein"/>
    <property type="match status" value="2"/>
</dbReference>
<keyword evidence="18" id="KW-1185">Reference proteome</keyword>
<evidence type="ECO:0000256" key="2">
    <source>
        <dbReference type="ARBA" id="ARBA00004496"/>
    </source>
</evidence>
<keyword evidence="4" id="KW-0963">Cytoplasm</keyword>
<evidence type="ECO:0000313" key="17">
    <source>
        <dbReference type="Ensembl" id="ENSACDP00005023779.1"/>
    </source>
</evidence>
<accession>A0A8B9IQ01</accession>
<dbReference type="SMART" id="SM01391">
    <property type="entry name" value="Filament"/>
    <property type="match status" value="1"/>
</dbReference>
<evidence type="ECO:0000313" key="18">
    <source>
        <dbReference type="Proteomes" id="UP000694521"/>
    </source>
</evidence>
<dbReference type="PANTHER" id="PTHR45616:SF26">
    <property type="entry name" value="KERATIN, TYPE II CYTOSKELETAL 8"/>
    <property type="match status" value="1"/>
</dbReference>
<dbReference type="GO" id="GO:0016363">
    <property type="term" value="C:nuclear matrix"/>
    <property type="evidence" value="ECO:0007669"/>
    <property type="project" value="UniProtKB-SubCell"/>
</dbReference>
<dbReference type="PRINTS" id="PR01276">
    <property type="entry name" value="TYPE2KERATIN"/>
</dbReference>
<keyword evidence="8" id="KW-0539">Nucleus</keyword>
<dbReference type="PANTHER" id="PTHR45616">
    <property type="entry name" value="GATA-TYPE DOMAIN-CONTAINING PROTEIN"/>
    <property type="match status" value="1"/>
</dbReference>
<dbReference type="Pfam" id="PF16208">
    <property type="entry name" value="Keratin_2_head"/>
    <property type="match status" value="2"/>
</dbReference>
<dbReference type="GO" id="GO:0045095">
    <property type="term" value="C:keratin filament"/>
    <property type="evidence" value="ECO:0007669"/>
    <property type="project" value="InterPro"/>
</dbReference>
<comment type="similarity">
    <text evidence="13 14">Belongs to the intermediate filament family.</text>
</comment>
<dbReference type="InterPro" id="IPR039008">
    <property type="entry name" value="IF_rod_dom"/>
</dbReference>
<evidence type="ECO:0000256" key="9">
    <source>
        <dbReference type="ARBA" id="ARBA00037766"/>
    </source>
</evidence>
<dbReference type="AlphaFoldDB" id="A0A8B9IQ01"/>
<evidence type="ECO:0000256" key="7">
    <source>
        <dbReference type="ARBA" id="ARBA00023054"/>
    </source>
</evidence>
<evidence type="ECO:0000256" key="4">
    <source>
        <dbReference type="ARBA" id="ARBA00022490"/>
    </source>
</evidence>
<keyword evidence="6 14" id="KW-0403">Intermediate filament</keyword>
<evidence type="ECO:0000256" key="12">
    <source>
        <dbReference type="ARBA" id="ARBA00042964"/>
    </source>
</evidence>
<dbReference type="Gene3D" id="1.20.5.500">
    <property type="entry name" value="Single helix bin"/>
    <property type="match status" value="1"/>
</dbReference>
<comment type="function">
    <text evidence="9">Together with KRT19, helps to link the contractile apparatus to dystrophin at the costameres of striated muscle.</text>
</comment>
<sequence length="567" mass="62914">MSAASAFGGFGGGRYSAGGLYRGPAASCGSGGGITAVSVNQSLLTPLNLEIDPSIQRVRKEEKEQIKTLNNKFASFIDKVRFLEQQNKMLETKWGLLQNQKPPRSNLNALFEAYVGTLRRQLDSLGQERLRLEAELGSMQGLVEEFKNKYEEEINHRTEKENEFVLLKKDVDEAYMNKVELESRLESLTDEINFLRQLYDEELRELQSQVSDTSVVLSMDNSRSLDLDGIIAEVKAQYEEIANRSRAEAESMYQIKYEELKTTAGKHGADLRSTRGEISELSRLVQRTQAEIEALKNQRASLEAAIAEAEERGELALKDARGKLAELEAALQKAKQDLARTLREYQELMNVKLALDIEIATYRKLLEGEESRVEAGVQNLSIHTRTASYAAGYGGGFGGGLGGGFGGFGGGFDGGMGGQGFPACPPGGIREVTINQSLLAPLNLEIDPEIQKVRTQEREELKTLNNKFASFIDKVRFLEQQNKVLETKWKLLQEQSPSTGGRSLDPYFEAYISGLRQQLDGLSSEKHQLELELKSFQDMVEEFKTKYVAGSAGVVAPPGFSFWQSSG</sequence>
<feature type="domain" description="IF rod" evidence="16">
    <location>
        <begin position="62"/>
        <end position="373"/>
    </location>
</feature>
<organism evidence="17 18">
    <name type="scientific">Anser cygnoides</name>
    <name type="common">Swan goose</name>
    <dbReference type="NCBI Taxonomy" id="8845"/>
    <lineage>
        <taxon>Eukaryota</taxon>
        <taxon>Metazoa</taxon>
        <taxon>Chordata</taxon>
        <taxon>Craniata</taxon>
        <taxon>Vertebrata</taxon>
        <taxon>Euteleostomi</taxon>
        <taxon>Archelosauria</taxon>
        <taxon>Archosauria</taxon>
        <taxon>Dinosauria</taxon>
        <taxon>Saurischia</taxon>
        <taxon>Theropoda</taxon>
        <taxon>Coelurosauria</taxon>
        <taxon>Aves</taxon>
        <taxon>Neognathae</taxon>
        <taxon>Galloanserae</taxon>
        <taxon>Anseriformes</taxon>
        <taxon>Anatidae</taxon>
        <taxon>Anserinae</taxon>
        <taxon>Anser</taxon>
    </lineage>
</organism>